<organism evidence="2 3">
    <name type="scientific">Ruminococcus flavefaciens</name>
    <dbReference type="NCBI Taxonomy" id="1265"/>
    <lineage>
        <taxon>Bacteria</taxon>
        <taxon>Bacillati</taxon>
        <taxon>Bacillota</taxon>
        <taxon>Clostridia</taxon>
        <taxon>Eubacteriales</taxon>
        <taxon>Oscillospiraceae</taxon>
        <taxon>Ruminococcus</taxon>
    </lineage>
</organism>
<evidence type="ECO:0000313" key="2">
    <source>
        <dbReference type="EMBL" id="SHM54005.1"/>
    </source>
</evidence>
<protein>
    <submittedName>
        <fullName evidence="2">Uncharacterized protein</fullName>
    </submittedName>
</protein>
<proteinExistence type="predicted"/>
<dbReference type="RefSeq" id="WP_072950491.1">
    <property type="nucleotide sequence ID" value="NZ_FRCT01000006.1"/>
</dbReference>
<dbReference type="OrthoDB" id="1818490at2"/>
<evidence type="ECO:0000313" key="3">
    <source>
        <dbReference type="Proteomes" id="UP000184394"/>
    </source>
</evidence>
<keyword evidence="1" id="KW-0472">Membrane</keyword>
<evidence type="ECO:0000256" key="1">
    <source>
        <dbReference type="SAM" id="Phobius"/>
    </source>
</evidence>
<name>A0A1M7JM53_RUMFL</name>
<keyword evidence="1" id="KW-1133">Transmembrane helix</keyword>
<keyword evidence="1" id="KW-0812">Transmembrane</keyword>
<reference evidence="2 3" key="1">
    <citation type="submission" date="2016-11" db="EMBL/GenBank/DDBJ databases">
        <authorList>
            <person name="Jaros S."/>
            <person name="Januszkiewicz K."/>
            <person name="Wedrychowicz H."/>
        </authorList>
    </citation>
    <scope>NUCLEOTIDE SEQUENCE [LARGE SCALE GENOMIC DNA]</scope>
    <source>
        <strain evidence="2 3">Y1</strain>
    </source>
</reference>
<sequence length="500" mass="57761">MNDNKRIGFDVLENTDENKIKEMGADSPILTEKTKERMLKMSKEKFNKAKGIKATENTYTDNEGYTVSGEAETYKRSTIKRIVTAAASCAAAVVLIGTTAFMLHKKPEKPVVPDRNITTNADQNVTNTGTTVTGTKRNAITLTTGLQTETTKMTTVTTNVVKDFNITSPVPQSDLDRAREKVIDNAIKNYNFAYNIRYKYVDLNADGTSELIVYYNDAYEVIEIYRYNGSEYVYDINEYGQNDNKISFTSAPFISNDGKCIRLINQEGGLVFMYVTMGDDYSINFETFGVHQDWEDFEAHRNEPGYQDKTAFYHNGKKISESEYNSLREERNAIEFTEMTDFVFVTDQSDPTRAERQKLEAEEQEHKEYRKLHPHCDDYGSLEVNTTYWENLGIMDGSTNYNMYYKAEYCDGTTSEDMRISPFLYLGEEYDYNILSVVIPYGENDYGPCHVTVYVAPENEQEYFELFEGDMDFKNRTWQTDDEEIDRYIDSEFSYFSDYR</sequence>
<feature type="transmembrane region" description="Helical" evidence="1">
    <location>
        <begin position="82"/>
        <end position="103"/>
    </location>
</feature>
<dbReference type="AlphaFoldDB" id="A0A1M7JM53"/>
<accession>A0A1M7JM53</accession>
<dbReference type="EMBL" id="FRCT01000006">
    <property type="protein sequence ID" value="SHM54005.1"/>
    <property type="molecule type" value="Genomic_DNA"/>
</dbReference>
<gene>
    <name evidence="2" type="ORF">SAMN04487860_10692</name>
</gene>
<dbReference type="Proteomes" id="UP000184394">
    <property type="component" value="Unassembled WGS sequence"/>
</dbReference>